<dbReference type="AlphaFoldDB" id="A0A918Q238"/>
<feature type="transmembrane region" description="Helical" evidence="1">
    <location>
        <begin position="209"/>
        <end position="230"/>
    </location>
</feature>
<protein>
    <submittedName>
        <fullName evidence="2">Uncharacterized protein</fullName>
    </submittedName>
</protein>
<sequence>MHKNMSRQNEQFSLSRFINLLKYDFNTNRLLYILLIPVIMIIIGVLFWSIFPSYTETIKGQNFQPSWNKDSYYPFLISGYIIFGTFIVGKSFPYFKNKQTLTTYLTLPASTLEKFLLQWVLRIIGFLVIYPIVFQLTTNLTVDLYLMVQKAKLSSIGLPMEKLPTIHKASLLSFLETSEKSYLILIVTLTISFLGVSLLFYLSTIYKQWNIIFGPLTVMALIFFIILYMMSLSNIVVADQVKFWDFKLELNYPTVFDDLPLILVSTLVIAGAASIACWIAAYFRLKEKEV</sequence>
<keyword evidence="1" id="KW-0472">Membrane</keyword>
<reference evidence="2" key="1">
    <citation type="journal article" date="2014" name="Int. J. Syst. Evol. Microbiol.">
        <title>Complete genome sequence of Corynebacterium casei LMG S-19264T (=DSM 44701T), isolated from a smear-ripened cheese.</title>
        <authorList>
            <consortium name="US DOE Joint Genome Institute (JGI-PGF)"/>
            <person name="Walter F."/>
            <person name="Albersmeier A."/>
            <person name="Kalinowski J."/>
            <person name="Ruckert C."/>
        </authorList>
    </citation>
    <scope>NUCLEOTIDE SEQUENCE</scope>
    <source>
        <strain evidence="2">KCTC 12368</strain>
    </source>
</reference>
<comment type="caution">
    <text evidence="2">The sequence shown here is derived from an EMBL/GenBank/DDBJ whole genome shotgun (WGS) entry which is preliminary data.</text>
</comment>
<feature type="transmembrane region" description="Helical" evidence="1">
    <location>
        <begin position="30"/>
        <end position="51"/>
    </location>
</feature>
<name>A0A918Q238_9BACT</name>
<feature type="transmembrane region" description="Helical" evidence="1">
    <location>
        <begin position="116"/>
        <end position="137"/>
    </location>
</feature>
<keyword evidence="1" id="KW-0812">Transmembrane</keyword>
<keyword evidence="3" id="KW-1185">Reference proteome</keyword>
<organism evidence="2 3">
    <name type="scientific">Echinicola pacifica</name>
    <dbReference type="NCBI Taxonomy" id="346377"/>
    <lineage>
        <taxon>Bacteria</taxon>
        <taxon>Pseudomonadati</taxon>
        <taxon>Bacteroidota</taxon>
        <taxon>Cytophagia</taxon>
        <taxon>Cytophagales</taxon>
        <taxon>Cyclobacteriaceae</taxon>
        <taxon>Echinicola</taxon>
    </lineage>
</organism>
<feature type="transmembrane region" description="Helical" evidence="1">
    <location>
        <begin position="71"/>
        <end position="95"/>
    </location>
</feature>
<feature type="transmembrane region" description="Helical" evidence="1">
    <location>
        <begin position="182"/>
        <end position="202"/>
    </location>
</feature>
<dbReference type="EMBL" id="BMWX01000004">
    <property type="protein sequence ID" value="GGZ31194.1"/>
    <property type="molecule type" value="Genomic_DNA"/>
</dbReference>
<gene>
    <name evidence="2" type="ORF">GCM10007049_25240</name>
</gene>
<evidence type="ECO:0000313" key="2">
    <source>
        <dbReference type="EMBL" id="GGZ31194.1"/>
    </source>
</evidence>
<reference evidence="2" key="2">
    <citation type="submission" date="2020-09" db="EMBL/GenBank/DDBJ databases">
        <authorList>
            <person name="Sun Q."/>
            <person name="Kim S."/>
        </authorList>
    </citation>
    <scope>NUCLEOTIDE SEQUENCE</scope>
    <source>
        <strain evidence="2">KCTC 12368</strain>
    </source>
</reference>
<evidence type="ECO:0000256" key="1">
    <source>
        <dbReference type="SAM" id="Phobius"/>
    </source>
</evidence>
<accession>A0A918Q238</accession>
<dbReference type="Proteomes" id="UP000619457">
    <property type="component" value="Unassembled WGS sequence"/>
</dbReference>
<keyword evidence="1" id="KW-1133">Transmembrane helix</keyword>
<proteinExistence type="predicted"/>
<evidence type="ECO:0000313" key="3">
    <source>
        <dbReference type="Proteomes" id="UP000619457"/>
    </source>
</evidence>
<feature type="transmembrane region" description="Helical" evidence="1">
    <location>
        <begin position="261"/>
        <end position="283"/>
    </location>
</feature>